<keyword evidence="17" id="KW-1185">Reference proteome</keyword>
<dbReference type="Pfam" id="PF06968">
    <property type="entry name" value="BATS"/>
    <property type="match status" value="1"/>
</dbReference>
<protein>
    <recommendedName>
        <fullName evidence="3 13">Biotin synthase</fullName>
        <ecNumber evidence="3 13">2.8.1.6</ecNumber>
    </recommendedName>
</protein>
<keyword evidence="10 13" id="KW-0408">Iron</keyword>
<dbReference type="InterPro" id="IPR002684">
    <property type="entry name" value="Biotin_synth/BioAB"/>
</dbReference>
<comment type="subunit">
    <text evidence="13">Homodimer.</text>
</comment>
<evidence type="ECO:0000256" key="8">
    <source>
        <dbReference type="ARBA" id="ARBA00022723"/>
    </source>
</evidence>
<dbReference type="SFLD" id="SFLDS00029">
    <property type="entry name" value="Radical_SAM"/>
    <property type="match status" value="1"/>
</dbReference>
<dbReference type="InterPro" id="IPR006638">
    <property type="entry name" value="Elp3/MiaA/NifB-like_rSAM"/>
</dbReference>
<evidence type="ECO:0000313" key="17">
    <source>
        <dbReference type="Proteomes" id="UP000054600"/>
    </source>
</evidence>
<dbReference type="NCBIfam" id="TIGR00433">
    <property type="entry name" value="bioB"/>
    <property type="match status" value="1"/>
</dbReference>
<dbReference type="HAMAP" id="MF_01694">
    <property type="entry name" value="BioB"/>
    <property type="match status" value="1"/>
</dbReference>
<comment type="cofactor">
    <cofactor evidence="13 14">
        <name>[4Fe-4S] cluster</name>
        <dbReference type="ChEBI" id="CHEBI:49883"/>
    </cofactor>
    <text evidence="13 14">Binds 1 [4Fe-4S] cluster. The cluster is coordinated with 3 cysteines and an exchangeable S-adenosyl-L-methionine.</text>
</comment>
<evidence type="ECO:0000256" key="9">
    <source>
        <dbReference type="ARBA" id="ARBA00022756"/>
    </source>
</evidence>
<evidence type="ECO:0000313" key="16">
    <source>
        <dbReference type="EMBL" id="KTD60954.1"/>
    </source>
</evidence>
<feature type="domain" description="Radical SAM core" evidence="15">
    <location>
        <begin position="39"/>
        <end position="266"/>
    </location>
</feature>
<evidence type="ECO:0000256" key="4">
    <source>
        <dbReference type="ARBA" id="ARBA00022485"/>
    </source>
</evidence>
<dbReference type="PIRSF" id="PIRSF001619">
    <property type="entry name" value="Biotin_synth"/>
    <property type="match status" value="1"/>
</dbReference>
<comment type="cofactor">
    <cofactor evidence="14">
        <name>[2Fe-2S] cluster</name>
        <dbReference type="ChEBI" id="CHEBI:190135"/>
    </cofactor>
    <text evidence="14">Binds 1 [2Fe-2S] cluster. The cluster is coordinated with 3 cysteines and 1 arginine.</text>
</comment>
<reference evidence="16 17" key="1">
    <citation type="submission" date="2015-11" db="EMBL/GenBank/DDBJ databases">
        <title>Genomic analysis of 38 Legionella species identifies large and diverse effector repertoires.</title>
        <authorList>
            <person name="Burstein D."/>
            <person name="Amaro F."/>
            <person name="Zusman T."/>
            <person name="Lifshitz Z."/>
            <person name="Cohen O."/>
            <person name="Gilbert J.A."/>
            <person name="Pupko T."/>
            <person name="Shuman H.A."/>
            <person name="Segal G."/>
        </authorList>
    </citation>
    <scope>NUCLEOTIDE SEQUENCE [LARGE SCALE GENOMIC DNA]</scope>
    <source>
        <strain evidence="16 17">ATCC 49655</strain>
    </source>
</reference>
<evidence type="ECO:0000256" key="6">
    <source>
        <dbReference type="ARBA" id="ARBA00022691"/>
    </source>
</evidence>
<evidence type="ECO:0000256" key="7">
    <source>
        <dbReference type="ARBA" id="ARBA00022714"/>
    </source>
</evidence>
<dbReference type="InterPro" id="IPR013785">
    <property type="entry name" value="Aldolase_TIM"/>
</dbReference>
<dbReference type="SMART" id="SM00876">
    <property type="entry name" value="BATS"/>
    <property type="match status" value="1"/>
</dbReference>
<keyword evidence="7 13" id="KW-0001">2Fe-2S</keyword>
<evidence type="ECO:0000256" key="13">
    <source>
        <dbReference type="HAMAP-Rule" id="MF_01694"/>
    </source>
</evidence>
<comment type="cofactor">
    <cofactor evidence="13">
        <name>[2Fe-2S] cluster</name>
        <dbReference type="ChEBI" id="CHEBI:190135"/>
    </cofactor>
    <text evidence="13">Binds 1 [2Fe-2S] cluster. The cluster is coordinated with 3 cysteines and 1 arginine.</text>
</comment>
<evidence type="ECO:0000256" key="11">
    <source>
        <dbReference type="ARBA" id="ARBA00023014"/>
    </source>
</evidence>
<keyword evidence="8 13" id="KW-0479">Metal-binding</keyword>
<organism evidence="16 17">
    <name type="scientific">Legionella shakespearei DSM 23087</name>
    <dbReference type="NCBI Taxonomy" id="1122169"/>
    <lineage>
        <taxon>Bacteria</taxon>
        <taxon>Pseudomonadati</taxon>
        <taxon>Pseudomonadota</taxon>
        <taxon>Gammaproteobacteria</taxon>
        <taxon>Legionellales</taxon>
        <taxon>Legionellaceae</taxon>
        <taxon>Legionella</taxon>
    </lineage>
</organism>
<evidence type="ECO:0000256" key="2">
    <source>
        <dbReference type="ARBA" id="ARBA00010765"/>
    </source>
</evidence>
<proteinExistence type="inferred from homology"/>
<dbReference type="GO" id="GO:0004076">
    <property type="term" value="F:biotin synthase activity"/>
    <property type="evidence" value="ECO:0007669"/>
    <property type="project" value="UniProtKB-UniRule"/>
</dbReference>
<dbReference type="PATRIC" id="fig|1122169.6.peg.1573"/>
<keyword evidence="4 13" id="KW-0004">4Fe-4S</keyword>
<dbReference type="SUPFAM" id="SSF102114">
    <property type="entry name" value="Radical SAM enzymes"/>
    <property type="match status" value="1"/>
</dbReference>
<evidence type="ECO:0000256" key="5">
    <source>
        <dbReference type="ARBA" id="ARBA00022679"/>
    </source>
</evidence>
<dbReference type="InterPro" id="IPR058240">
    <property type="entry name" value="rSAM_sf"/>
</dbReference>
<dbReference type="UniPathway" id="UPA00078">
    <property type="reaction ID" value="UER00162"/>
</dbReference>
<dbReference type="CDD" id="cd01335">
    <property type="entry name" value="Radical_SAM"/>
    <property type="match status" value="1"/>
</dbReference>
<feature type="binding site" evidence="13 14">
    <location>
        <position position="261"/>
    </location>
    <ligand>
        <name>[2Fe-2S] cluster</name>
        <dbReference type="ChEBI" id="CHEBI:190135"/>
    </ligand>
</feature>
<comment type="similarity">
    <text evidence="2 13">Belongs to the radical SAM superfamily. Biotin synthase family.</text>
</comment>
<name>A0A0W0YVN9_9GAMM</name>
<feature type="binding site" evidence="13 14">
    <location>
        <position position="58"/>
    </location>
    <ligand>
        <name>[4Fe-4S] cluster</name>
        <dbReference type="ChEBI" id="CHEBI:49883"/>
        <note>4Fe-4S-S-AdoMet</note>
    </ligand>
</feature>
<dbReference type="AlphaFoldDB" id="A0A0W0YVN9"/>
<keyword evidence="5 13" id="KW-0808">Transferase</keyword>
<dbReference type="Proteomes" id="UP000054600">
    <property type="component" value="Unassembled WGS sequence"/>
</dbReference>
<dbReference type="EMBL" id="LNYW01000040">
    <property type="protein sequence ID" value="KTD60954.1"/>
    <property type="molecule type" value="Genomic_DNA"/>
</dbReference>
<comment type="caution">
    <text evidence="16">The sequence shown here is derived from an EMBL/GenBank/DDBJ whole genome shotgun (WGS) entry which is preliminary data.</text>
</comment>
<dbReference type="eggNOG" id="COG0502">
    <property type="taxonomic scope" value="Bacteria"/>
</dbReference>
<keyword evidence="6 13" id="KW-0949">S-adenosyl-L-methionine</keyword>
<dbReference type="SMART" id="SM00729">
    <property type="entry name" value="Elp3"/>
    <property type="match status" value="1"/>
</dbReference>
<dbReference type="Pfam" id="PF04055">
    <property type="entry name" value="Radical_SAM"/>
    <property type="match status" value="1"/>
</dbReference>
<dbReference type="GO" id="GO:0009102">
    <property type="term" value="P:biotin biosynthetic process"/>
    <property type="evidence" value="ECO:0007669"/>
    <property type="project" value="UniProtKB-UniRule"/>
</dbReference>
<dbReference type="InterPro" id="IPR010722">
    <property type="entry name" value="BATS_dom"/>
</dbReference>
<dbReference type="STRING" id="1122169.Lsha_1365"/>
<dbReference type="PROSITE" id="PS51918">
    <property type="entry name" value="RADICAL_SAM"/>
    <property type="match status" value="1"/>
</dbReference>
<dbReference type="InterPro" id="IPR024177">
    <property type="entry name" value="Biotin_synthase"/>
</dbReference>
<dbReference type="GO" id="GO:0005506">
    <property type="term" value="F:iron ion binding"/>
    <property type="evidence" value="ECO:0007669"/>
    <property type="project" value="UniProtKB-UniRule"/>
</dbReference>
<dbReference type="SFLD" id="SFLDG01278">
    <property type="entry name" value="biotin_synthase_like"/>
    <property type="match status" value="1"/>
</dbReference>
<dbReference type="GO" id="GO:0051539">
    <property type="term" value="F:4 iron, 4 sulfur cluster binding"/>
    <property type="evidence" value="ECO:0007669"/>
    <property type="project" value="UniProtKB-KW"/>
</dbReference>
<comment type="catalytic activity">
    <reaction evidence="12 13">
        <text>(4R,5S)-dethiobiotin + (sulfur carrier)-SH + 2 reduced [2Fe-2S]-[ferredoxin] + 2 S-adenosyl-L-methionine = (sulfur carrier)-H + biotin + 2 5'-deoxyadenosine + 2 L-methionine + 2 oxidized [2Fe-2S]-[ferredoxin]</text>
        <dbReference type="Rhea" id="RHEA:22060"/>
        <dbReference type="Rhea" id="RHEA-COMP:10000"/>
        <dbReference type="Rhea" id="RHEA-COMP:10001"/>
        <dbReference type="Rhea" id="RHEA-COMP:14737"/>
        <dbReference type="Rhea" id="RHEA-COMP:14739"/>
        <dbReference type="ChEBI" id="CHEBI:17319"/>
        <dbReference type="ChEBI" id="CHEBI:29917"/>
        <dbReference type="ChEBI" id="CHEBI:33737"/>
        <dbReference type="ChEBI" id="CHEBI:33738"/>
        <dbReference type="ChEBI" id="CHEBI:57586"/>
        <dbReference type="ChEBI" id="CHEBI:57844"/>
        <dbReference type="ChEBI" id="CHEBI:59789"/>
        <dbReference type="ChEBI" id="CHEBI:64428"/>
        <dbReference type="ChEBI" id="CHEBI:149473"/>
        <dbReference type="EC" id="2.8.1.6"/>
    </reaction>
</comment>
<dbReference type="SFLD" id="SFLDF00272">
    <property type="entry name" value="biotin_synthase"/>
    <property type="match status" value="1"/>
</dbReference>
<dbReference type="FunFam" id="3.20.20.70:FF:000011">
    <property type="entry name" value="Biotin synthase"/>
    <property type="match status" value="1"/>
</dbReference>
<evidence type="ECO:0000256" key="12">
    <source>
        <dbReference type="ARBA" id="ARBA00051157"/>
    </source>
</evidence>
<gene>
    <name evidence="13 16" type="primary">bioB</name>
    <name evidence="16" type="ORF">Lsha_1365</name>
</gene>
<feature type="binding site" evidence="13 14">
    <location>
        <position position="129"/>
    </location>
    <ligand>
        <name>[2Fe-2S] cluster</name>
        <dbReference type="ChEBI" id="CHEBI:190135"/>
    </ligand>
</feature>
<feature type="binding site" evidence="13 14">
    <location>
        <position position="61"/>
    </location>
    <ligand>
        <name>[4Fe-4S] cluster</name>
        <dbReference type="ChEBI" id="CHEBI:49883"/>
        <note>4Fe-4S-S-AdoMet</note>
    </ligand>
</feature>
<accession>A0A0W0YVN9</accession>
<evidence type="ECO:0000259" key="15">
    <source>
        <dbReference type="PROSITE" id="PS51918"/>
    </source>
</evidence>
<comment type="function">
    <text evidence="13">Catalyzes the conversion of dethiobiotin (DTB) to biotin by the insertion of a sulfur atom into dethiobiotin via a radical-based mechanism.</text>
</comment>
<dbReference type="SFLD" id="SFLDG01060">
    <property type="entry name" value="BATS_domain_containing"/>
    <property type="match status" value="1"/>
</dbReference>
<feature type="binding site" evidence="13 14">
    <location>
        <position position="54"/>
    </location>
    <ligand>
        <name>[4Fe-4S] cluster</name>
        <dbReference type="ChEBI" id="CHEBI:49883"/>
        <note>4Fe-4S-S-AdoMet</note>
    </ligand>
</feature>
<feature type="binding site" evidence="13 14">
    <location>
        <position position="189"/>
    </location>
    <ligand>
        <name>[2Fe-2S] cluster</name>
        <dbReference type="ChEBI" id="CHEBI:190135"/>
    </ligand>
</feature>
<dbReference type="Gene3D" id="3.20.20.70">
    <property type="entry name" value="Aldolase class I"/>
    <property type="match status" value="1"/>
</dbReference>
<dbReference type="RefSeq" id="WP_018578666.1">
    <property type="nucleotide sequence ID" value="NZ_KB892437.1"/>
</dbReference>
<feature type="binding site" evidence="13 14">
    <location>
        <position position="98"/>
    </location>
    <ligand>
        <name>[2Fe-2S] cluster</name>
        <dbReference type="ChEBI" id="CHEBI:190135"/>
    </ligand>
</feature>
<evidence type="ECO:0000256" key="14">
    <source>
        <dbReference type="PIRSR" id="PIRSR001619-1"/>
    </source>
</evidence>
<dbReference type="InterPro" id="IPR007197">
    <property type="entry name" value="rSAM"/>
</dbReference>
<dbReference type="PANTHER" id="PTHR22976:SF2">
    <property type="entry name" value="BIOTIN SYNTHASE, MITOCHONDRIAL"/>
    <property type="match status" value="1"/>
</dbReference>
<sequence>MAEKKKNWTTSEISKIYEQPFNDLLHQAHTVHKEFHDSNSLQFATLLSIKTGACPEDCGYCSQSGHVKTHVEKEKLMSVAEVLKSAQEAKDGGAKRFCMGAAWRCPPDKVMPELQEMIAGVKAMGMETCMTLGMLNQEQATCLKDAGLDYYNHNIDTSPSYYEKVVTTRKFSERLDTLNNVRAAGINVCCGGILGLGETREDRIEFLLTLANMETPPESVPINRLIPVEGTRLAKAEPVEGIELVRTIATARILMPQSAVRLTAGRTEMSDELQALCYYAGANSVFIGDKLLTEENPQREKDKVLFNKLGLTEMV</sequence>
<dbReference type="PANTHER" id="PTHR22976">
    <property type="entry name" value="BIOTIN SYNTHASE"/>
    <property type="match status" value="1"/>
</dbReference>
<evidence type="ECO:0000256" key="3">
    <source>
        <dbReference type="ARBA" id="ARBA00012236"/>
    </source>
</evidence>
<dbReference type="EC" id="2.8.1.6" evidence="3 13"/>
<evidence type="ECO:0000256" key="10">
    <source>
        <dbReference type="ARBA" id="ARBA00023004"/>
    </source>
</evidence>
<comment type="pathway">
    <text evidence="1 13">Cofactor biosynthesis; biotin biosynthesis; biotin from 7,8-diaminononanoate: step 2/2.</text>
</comment>
<evidence type="ECO:0000256" key="1">
    <source>
        <dbReference type="ARBA" id="ARBA00004942"/>
    </source>
</evidence>
<keyword evidence="9 13" id="KW-0093">Biotin biosynthesis</keyword>
<dbReference type="GO" id="GO:0051537">
    <property type="term" value="F:2 iron, 2 sulfur cluster binding"/>
    <property type="evidence" value="ECO:0007669"/>
    <property type="project" value="UniProtKB-KW"/>
</dbReference>
<dbReference type="OrthoDB" id="9786826at2"/>
<keyword evidence="11 13" id="KW-0411">Iron-sulfur</keyword>